<dbReference type="InterPro" id="IPR001841">
    <property type="entry name" value="Znf_RING"/>
</dbReference>
<keyword evidence="9" id="KW-1185">Reference proteome</keyword>
<dbReference type="Gene3D" id="3.30.60.90">
    <property type="match status" value="3"/>
</dbReference>
<keyword evidence="1" id="KW-0479">Metal-binding</keyword>
<feature type="region of interest" description="Disordered" evidence="5">
    <location>
        <begin position="270"/>
        <end position="322"/>
    </location>
</feature>
<dbReference type="Gene3D" id="3.30.40.10">
    <property type="entry name" value="Zinc/RING finger domain, C3HC4 (zinc finger)"/>
    <property type="match status" value="1"/>
</dbReference>
<reference evidence="8" key="1">
    <citation type="submission" date="2020-11" db="EMBL/GenBank/DDBJ databases">
        <authorList>
            <person name="Tran Van P."/>
        </authorList>
    </citation>
    <scope>NUCLEOTIDE SEQUENCE</scope>
</reference>
<dbReference type="PROSITE" id="PS50135">
    <property type="entry name" value="ZF_ZZ_2"/>
    <property type="match status" value="1"/>
</dbReference>
<dbReference type="EMBL" id="LR902661">
    <property type="protein sequence ID" value="CAD7250912.1"/>
    <property type="molecule type" value="Genomic_DNA"/>
</dbReference>
<dbReference type="AlphaFoldDB" id="A0A7R9ABH5"/>
<dbReference type="OrthoDB" id="3045089at2759"/>
<dbReference type="InterPro" id="IPR013083">
    <property type="entry name" value="Znf_RING/FYVE/PHD"/>
</dbReference>
<dbReference type="PROSITE" id="PS01357">
    <property type="entry name" value="ZF_ZZ_1"/>
    <property type="match status" value="2"/>
</dbReference>
<evidence type="ECO:0000256" key="2">
    <source>
        <dbReference type="ARBA" id="ARBA00022771"/>
    </source>
</evidence>
<evidence type="ECO:0000256" key="1">
    <source>
        <dbReference type="ARBA" id="ARBA00022723"/>
    </source>
</evidence>
<dbReference type="Pfam" id="PF00569">
    <property type="entry name" value="ZZ"/>
    <property type="match status" value="2"/>
</dbReference>
<accession>A0A7R9ABH5</accession>
<feature type="compositionally biased region" description="Pro residues" evidence="5">
    <location>
        <begin position="301"/>
        <end position="312"/>
    </location>
</feature>
<dbReference type="Proteomes" id="UP000677054">
    <property type="component" value="Unassembled WGS sequence"/>
</dbReference>
<dbReference type="SUPFAM" id="SSF57850">
    <property type="entry name" value="RING/U-box"/>
    <property type="match status" value="5"/>
</dbReference>
<dbReference type="PANTHER" id="PTHR15090">
    <property type="entry name" value="SEQUESTOSOME 1-RELATED"/>
    <property type="match status" value="1"/>
</dbReference>
<evidence type="ECO:0000313" key="8">
    <source>
        <dbReference type="EMBL" id="CAD7250912.1"/>
    </source>
</evidence>
<protein>
    <submittedName>
        <fullName evidence="8">Uncharacterized protein</fullName>
    </submittedName>
</protein>
<dbReference type="SMART" id="SM00336">
    <property type="entry name" value="BBOX"/>
    <property type="match status" value="3"/>
</dbReference>
<name>A0A7R9ABH5_9CRUS</name>
<sequence length="379" mass="42375">MTADKRILYLGAIEDPVPSNRSPPTPSSDSVPPDSAPRVTPTAREFFCRACGGVFSEKPRYICLQCSTTTYYHCPQCEKEKKHKSHAMLCVSSPLFSLDFDRNARCNECRSTISDVRYKCLTCPDYNLCLACEEGKAHSKHPMLRLLTGKSSTPTEENPSSSAPLLQGKTLCTACNASITGLHYKCVNCQDEVRLCESCQETDTTHAQHRVLRCPSLVCQTSNRWMCDACMRTQNQGARYKCLACPDFDLCSSCAAGQNHTHHPMLRLQFTHRNAPPPPKPRPKDMRPGPHPNPRPRKPHPPPPRRSAPTPHPQRTANLAPRASANEDGNLCKLCLEEELDCVFLDCRHMVACLPCSERVQNCPICRMVIAQRIKIFKA</sequence>
<proteinExistence type="predicted"/>
<dbReference type="EMBL" id="CAJPEV010003144">
    <property type="protein sequence ID" value="CAG0899055.1"/>
    <property type="molecule type" value="Genomic_DNA"/>
</dbReference>
<keyword evidence="3" id="KW-0862">Zinc</keyword>
<feature type="domain" description="RING-type" evidence="6">
    <location>
        <begin position="332"/>
        <end position="367"/>
    </location>
</feature>
<dbReference type="InterPro" id="IPR043145">
    <property type="entry name" value="Znf_ZZ_sf"/>
</dbReference>
<organism evidence="8">
    <name type="scientific">Darwinula stevensoni</name>
    <dbReference type="NCBI Taxonomy" id="69355"/>
    <lineage>
        <taxon>Eukaryota</taxon>
        <taxon>Metazoa</taxon>
        <taxon>Ecdysozoa</taxon>
        <taxon>Arthropoda</taxon>
        <taxon>Crustacea</taxon>
        <taxon>Oligostraca</taxon>
        <taxon>Ostracoda</taxon>
        <taxon>Podocopa</taxon>
        <taxon>Podocopida</taxon>
        <taxon>Darwinulocopina</taxon>
        <taxon>Darwinuloidea</taxon>
        <taxon>Darwinulidae</taxon>
        <taxon>Darwinula</taxon>
    </lineage>
</organism>
<feature type="domain" description="ZZ-type" evidence="7">
    <location>
        <begin position="101"/>
        <end position="151"/>
    </location>
</feature>
<dbReference type="GO" id="GO:0008270">
    <property type="term" value="F:zinc ion binding"/>
    <property type="evidence" value="ECO:0007669"/>
    <property type="project" value="UniProtKB-KW"/>
</dbReference>
<dbReference type="InterPro" id="IPR000433">
    <property type="entry name" value="Znf_ZZ"/>
</dbReference>
<evidence type="ECO:0000259" key="7">
    <source>
        <dbReference type="PROSITE" id="PS50135"/>
    </source>
</evidence>
<dbReference type="InterPro" id="IPR052260">
    <property type="entry name" value="Autophagy_Rcpt_SigReg"/>
</dbReference>
<dbReference type="Pfam" id="PF13920">
    <property type="entry name" value="zf-C3HC4_3"/>
    <property type="match status" value="1"/>
</dbReference>
<dbReference type="FunFam" id="1.10.1170.10:FF:000002">
    <property type="entry name" value="Baculoviral IAP repeat containing 7"/>
    <property type="match status" value="1"/>
</dbReference>
<feature type="region of interest" description="Disordered" evidence="5">
    <location>
        <begin position="12"/>
        <end position="38"/>
    </location>
</feature>
<gene>
    <name evidence="8" type="ORF">DSTB1V02_LOCUS10681</name>
</gene>
<dbReference type="SMART" id="SM00291">
    <property type="entry name" value="ZnF_ZZ"/>
    <property type="match status" value="3"/>
</dbReference>
<keyword evidence="2 4" id="KW-0863">Zinc-finger</keyword>
<dbReference type="InterPro" id="IPR000315">
    <property type="entry name" value="Znf_B-box"/>
</dbReference>
<dbReference type="PROSITE" id="PS50089">
    <property type="entry name" value="ZF_RING_2"/>
    <property type="match status" value="1"/>
</dbReference>
<dbReference type="CDD" id="cd02340">
    <property type="entry name" value="ZZ_NBR1_like"/>
    <property type="match status" value="2"/>
</dbReference>
<evidence type="ECO:0000256" key="3">
    <source>
        <dbReference type="ARBA" id="ARBA00022833"/>
    </source>
</evidence>
<evidence type="ECO:0000313" key="9">
    <source>
        <dbReference type="Proteomes" id="UP000677054"/>
    </source>
</evidence>
<evidence type="ECO:0000256" key="5">
    <source>
        <dbReference type="SAM" id="MobiDB-lite"/>
    </source>
</evidence>
<evidence type="ECO:0000259" key="6">
    <source>
        <dbReference type="PROSITE" id="PS50089"/>
    </source>
</evidence>
<evidence type="ECO:0000256" key="4">
    <source>
        <dbReference type="PROSITE-ProRule" id="PRU00228"/>
    </source>
</evidence>